<dbReference type="EMBL" id="CP102453">
    <property type="protein sequence ID" value="UUX35047.1"/>
    <property type="molecule type" value="Genomic_DNA"/>
</dbReference>
<dbReference type="InterPro" id="IPR006059">
    <property type="entry name" value="SBP"/>
</dbReference>
<gene>
    <name evidence="2" type="ORF">NRE15_05235</name>
</gene>
<dbReference type="RefSeq" id="WP_313794540.1">
    <property type="nucleotide sequence ID" value="NZ_CP102453.1"/>
</dbReference>
<keyword evidence="3" id="KW-1185">Reference proteome</keyword>
<accession>A0ABY5P8H6</accession>
<evidence type="ECO:0000313" key="2">
    <source>
        <dbReference type="EMBL" id="UUX35047.1"/>
    </source>
</evidence>
<dbReference type="Proteomes" id="UP001315967">
    <property type="component" value="Chromosome"/>
</dbReference>
<dbReference type="PANTHER" id="PTHR43649">
    <property type="entry name" value="ARABINOSE-BINDING PROTEIN-RELATED"/>
    <property type="match status" value="1"/>
</dbReference>
<feature type="signal peptide" evidence="1">
    <location>
        <begin position="1"/>
        <end position="30"/>
    </location>
</feature>
<reference evidence="2 3" key="1">
    <citation type="submission" date="2022-08" db="EMBL/GenBank/DDBJ databases">
        <title>Aerococcaceae sp. nov isolated from spoiled eye mask.</title>
        <authorList>
            <person name="Zhou G."/>
            <person name="Xie X.-B."/>
            <person name="Shi Q.-S."/>
            <person name="Wang Y.-S."/>
            <person name="Wen X."/>
            <person name="Peng H."/>
            <person name="Yang X.-J."/>
            <person name="Tao H.-B."/>
            <person name="Huang X.-M."/>
        </authorList>
    </citation>
    <scope>NUCLEOTIDE SEQUENCE [LARGE SCALE GENOMIC DNA]</scope>
    <source>
        <strain evidence="3">DM20194951</strain>
    </source>
</reference>
<organism evidence="2 3">
    <name type="scientific">Fundicoccus culcitae</name>
    <dbReference type="NCBI Taxonomy" id="2969821"/>
    <lineage>
        <taxon>Bacteria</taxon>
        <taxon>Bacillati</taxon>
        <taxon>Bacillota</taxon>
        <taxon>Bacilli</taxon>
        <taxon>Lactobacillales</taxon>
        <taxon>Aerococcaceae</taxon>
        <taxon>Fundicoccus</taxon>
    </lineage>
</organism>
<protein>
    <submittedName>
        <fullName evidence="2">Extracellular solute-binding protein</fullName>
    </submittedName>
</protein>
<dbReference type="SUPFAM" id="SSF53850">
    <property type="entry name" value="Periplasmic binding protein-like II"/>
    <property type="match status" value="1"/>
</dbReference>
<name>A0ABY5P8H6_9LACT</name>
<keyword evidence="1" id="KW-0732">Signal</keyword>
<evidence type="ECO:0000313" key="3">
    <source>
        <dbReference type="Proteomes" id="UP001315967"/>
    </source>
</evidence>
<proteinExistence type="predicted"/>
<feature type="chain" id="PRO_5045622131" evidence="1">
    <location>
        <begin position="31"/>
        <end position="547"/>
    </location>
</feature>
<dbReference type="PANTHER" id="PTHR43649:SF12">
    <property type="entry name" value="DIACETYLCHITOBIOSE BINDING PROTEIN DASA"/>
    <property type="match status" value="1"/>
</dbReference>
<dbReference type="Gene3D" id="3.40.190.10">
    <property type="entry name" value="Periplasmic binding protein-like II"/>
    <property type="match status" value="2"/>
</dbReference>
<sequence>MKKWLRKFSTVTMATLLATGSLATSVFVSAQEDEEFETGTLTEFPLTEETVHMSLMAPGTGMAEWADMPTLQVYEEMTNISWEYITPPMSDFGTRMNLAFASGDLPDIIYGAGSGTLTRGMEVDYGRQGILIPLEGYLAEYAPNFTALTEENPDILRSITAPDGHIYSLPFLSGGPTGIWPTGPLWYNGAWLDALGVEEVPTTVDDFYDLLVRMRDEDPNGNGQADEIPFTDVALEYSRPYILTAFGMKAFGIEEVDGVVRYAPVTDNYRAYLEFMAKLYSEGLLDQETFIQANEQKKAKGQNNQIGLFQDWFSFFTLGGTEDEAVNNPMFHPLTSEWAPEPISPASPQLQTGVFAITNQAENPELAVQWVDYFYSPDGAAFLNQGPEGAMWIWSENEAGEPVKVFNTENVDITNTEEYRGQITPDYGIPVPKGTFNVAGVHVDPNETDASAFSDFIRDETEAKMQPYAEVPFPVTYLTTDEQDIIVTMQTDLNTFIVEQEARFITGVQEINDDTWAQYVNTINSMGIDDYVMVHQQAYDRWVQAGE</sequence>
<evidence type="ECO:0000256" key="1">
    <source>
        <dbReference type="SAM" id="SignalP"/>
    </source>
</evidence>
<dbReference type="InterPro" id="IPR050490">
    <property type="entry name" value="Bact_solute-bd_prot1"/>
</dbReference>
<dbReference type="Pfam" id="PF01547">
    <property type="entry name" value="SBP_bac_1"/>
    <property type="match status" value="1"/>
</dbReference>